<dbReference type="SMART" id="SM00382">
    <property type="entry name" value="AAA"/>
    <property type="match status" value="1"/>
</dbReference>
<keyword evidence="2" id="KW-0067">ATP-binding</keyword>
<reference evidence="4" key="1">
    <citation type="submission" date="2019-11" db="EMBL/GenBank/DDBJ databases">
        <authorList>
            <person name="Feng L."/>
        </authorList>
    </citation>
    <scope>NUCLEOTIDE SEQUENCE</scope>
    <source>
        <strain evidence="4">AundefinedLFYP135</strain>
    </source>
</reference>
<dbReference type="Pfam" id="PF19568">
    <property type="entry name" value="Spore_III_AA"/>
    <property type="match status" value="1"/>
</dbReference>
<dbReference type="EMBL" id="CACRSL010000003">
    <property type="protein sequence ID" value="VYS89318.1"/>
    <property type="molecule type" value="Genomic_DNA"/>
</dbReference>
<gene>
    <name evidence="4" type="ORF">AULFYP135_00798</name>
</gene>
<evidence type="ECO:0000256" key="2">
    <source>
        <dbReference type="ARBA" id="ARBA00022840"/>
    </source>
</evidence>
<sequence>METLKNKNSYDSAVESLDDRVQKVLLYLPSMMKDHISEVRLREGQPLAVQMGDRTCFVSCQSKLTDRPGSQSFIVTREDIASSIRTMSRYSVHTHQHEIREGYLSVAGGHRAGLGGSAVLEKDGVANLREITSINLRIARDIRGCADQLVERIFSRRVQGVLIAGAPGSGKTTLLRDLGRQLSSGATGRYLRVAVVDERCEIGGTAAEGRRDLGVCTDLLSGCPKGEGILMALRSLSPDLILCDEVGKEEEIRAVSMALNSGVPVVATIHASTLEELLARPQGVALLHTGAFQKVVLLEGAASPCKIKSIVEAGDFHAPVGRAFADSSLL</sequence>
<keyword evidence="1" id="KW-0547">Nucleotide-binding</keyword>
<organism evidence="4">
    <name type="scientific">uncultured Anaerotruncus sp</name>
    <dbReference type="NCBI Taxonomy" id="905011"/>
    <lineage>
        <taxon>Bacteria</taxon>
        <taxon>Bacillati</taxon>
        <taxon>Bacillota</taxon>
        <taxon>Clostridia</taxon>
        <taxon>Eubacteriales</taxon>
        <taxon>Oscillospiraceae</taxon>
        <taxon>Anaerotruncus</taxon>
        <taxon>environmental samples</taxon>
    </lineage>
</organism>
<dbReference type="AlphaFoldDB" id="A0A6N2S9F3"/>
<evidence type="ECO:0000313" key="4">
    <source>
        <dbReference type="EMBL" id="VYS89318.1"/>
    </source>
</evidence>
<protein>
    <submittedName>
        <fullName evidence="4">Type II/IV secretion system protein</fullName>
    </submittedName>
</protein>
<dbReference type="PANTHER" id="PTHR20953:SF3">
    <property type="entry name" value="P-LOOP CONTAINING NUCLEOSIDE TRIPHOSPHATE HYDROLASES SUPERFAMILY PROTEIN"/>
    <property type="match status" value="1"/>
</dbReference>
<evidence type="ECO:0000259" key="3">
    <source>
        <dbReference type="SMART" id="SM00382"/>
    </source>
</evidence>
<dbReference type="PANTHER" id="PTHR20953">
    <property type="entry name" value="KINASE-RELATED"/>
    <property type="match status" value="1"/>
</dbReference>
<dbReference type="SUPFAM" id="SSF52540">
    <property type="entry name" value="P-loop containing nucleoside triphosphate hydrolases"/>
    <property type="match status" value="1"/>
</dbReference>
<dbReference type="Gene3D" id="3.40.50.300">
    <property type="entry name" value="P-loop containing nucleotide triphosphate hydrolases"/>
    <property type="match status" value="1"/>
</dbReference>
<name>A0A6N2S9F3_9FIRM</name>
<dbReference type="InterPro" id="IPR003593">
    <property type="entry name" value="AAA+_ATPase"/>
</dbReference>
<proteinExistence type="predicted"/>
<evidence type="ECO:0000256" key="1">
    <source>
        <dbReference type="ARBA" id="ARBA00022741"/>
    </source>
</evidence>
<accession>A0A6N2S9F3</accession>
<dbReference type="GO" id="GO:0005524">
    <property type="term" value="F:ATP binding"/>
    <property type="evidence" value="ECO:0007669"/>
    <property type="project" value="UniProtKB-KW"/>
</dbReference>
<dbReference type="InterPro" id="IPR045735">
    <property type="entry name" value="Spore_III_AA_AAA+_ATPase"/>
</dbReference>
<feature type="domain" description="AAA+ ATPase" evidence="3">
    <location>
        <begin position="157"/>
        <end position="302"/>
    </location>
</feature>
<dbReference type="InterPro" id="IPR027417">
    <property type="entry name" value="P-loop_NTPase"/>
</dbReference>